<evidence type="ECO:0000256" key="6">
    <source>
        <dbReference type="ARBA" id="ARBA00022840"/>
    </source>
</evidence>
<feature type="active site" evidence="8">
    <location>
        <position position="203"/>
    </location>
</feature>
<dbReference type="AlphaFoldDB" id="A0A7T5R1Y1"/>
<dbReference type="NCBIfam" id="NF002957">
    <property type="entry name" value="PRK03619.1"/>
    <property type="match status" value="1"/>
</dbReference>
<keyword evidence="6 8" id="KW-0067">ATP-binding</keyword>
<dbReference type="SMART" id="SM01211">
    <property type="entry name" value="GATase_5"/>
    <property type="match status" value="1"/>
</dbReference>
<feature type="active site" evidence="8">
    <location>
        <position position="205"/>
    </location>
</feature>
<dbReference type="PANTHER" id="PTHR47552:SF1">
    <property type="entry name" value="PHOSPHORIBOSYLFORMYLGLYCINAMIDINE SYNTHASE SUBUNIT PURQ"/>
    <property type="match status" value="1"/>
</dbReference>
<comment type="function">
    <text evidence="8">Part of the phosphoribosylformylglycinamidine synthase complex involved in the purines biosynthetic pathway. Catalyzes the ATP-dependent conversion of formylglycinamide ribonucleotide (FGAR) and glutamine to yield formylglycinamidine ribonucleotide (FGAM) and glutamate. The FGAM synthase complex is composed of three subunits. PurQ produces an ammonia molecule by converting glutamine to glutamate. PurL transfers the ammonia molecule to FGAR to form FGAM in an ATP-dependent manner. PurS interacts with PurQ and PurL and is thought to assist in the transfer of the ammonia molecule from PurQ to PurL.</text>
</comment>
<comment type="subunit">
    <text evidence="8">Part of the FGAM synthase complex composed of 1 PurL, 1 PurQ and 2 PurS subunits.</text>
</comment>
<proteinExistence type="inferred from homology"/>
<evidence type="ECO:0000256" key="3">
    <source>
        <dbReference type="ARBA" id="ARBA00022741"/>
    </source>
</evidence>
<dbReference type="GO" id="GO:0005737">
    <property type="term" value="C:cytoplasm"/>
    <property type="evidence" value="ECO:0007669"/>
    <property type="project" value="UniProtKB-SubCell"/>
</dbReference>
<evidence type="ECO:0000256" key="5">
    <source>
        <dbReference type="ARBA" id="ARBA00022801"/>
    </source>
</evidence>
<dbReference type="Proteomes" id="UP000595362">
    <property type="component" value="Chromosome"/>
</dbReference>
<dbReference type="GO" id="GO:0006189">
    <property type="term" value="P:'de novo' IMP biosynthetic process"/>
    <property type="evidence" value="ECO:0007669"/>
    <property type="project" value="UniProtKB-UniRule"/>
</dbReference>
<dbReference type="HAMAP" id="MF_00421">
    <property type="entry name" value="PurQ"/>
    <property type="match status" value="1"/>
</dbReference>
<dbReference type="EMBL" id="CP066681">
    <property type="protein sequence ID" value="QQG36038.1"/>
    <property type="molecule type" value="Genomic_DNA"/>
</dbReference>
<evidence type="ECO:0000256" key="1">
    <source>
        <dbReference type="ARBA" id="ARBA00022490"/>
    </source>
</evidence>
<dbReference type="UniPathway" id="UPA00074">
    <property type="reaction ID" value="UER00128"/>
</dbReference>
<dbReference type="GO" id="GO:0004642">
    <property type="term" value="F:phosphoribosylformylglycinamidine synthase activity"/>
    <property type="evidence" value="ECO:0007669"/>
    <property type="project" value="UniProtKB-UniRule"/>
</dbReference>
<evidence type="ECO:0000256" key="2">
    <source>
        <dbReference type="ARBA" id="ARBA00022598"/>
    </source>
</evidence>
<dbReference type="NCBIfam" id="TIGR01737">
    <property type="entry name" value="FGAM_synth_I"/>
    <property type="match status" value="1"/>
</dbReference>
<feature type="active site" description="Nucleophile" evidence="8">
    <location>
        <position position="86"/>
    </location>
</feature>
<dbReference type="Gene3D" id="3.40.50.880">
    <property type="match status" value="1"/>
</dbReference>
<keyword evidence="1 8" id="KW-0963">Cytoplasm</keyword>
<gene>
    <name evidence="8 9" type="primary">purQ</name>
    <name evidence="9" type="ORF">HYS17_11160</name>
</gene>
<evidence type="ECO:0000256" key="8">
    <source>
        <dbReference type="HAMAP-Rule" id="MF_00421"/>
    </source>
</evidence>
<dbReference type="PROSITE" id="PS51273">
    <property type="entry name" value="GATASE_TYPE_1"/>
    <property type="match status" value="1"/>
</dbReference>
<dbReference type="InterPro" id="IPR010075">
    <property type="entry name" value="PRibForGlyAmidine_synth_PurQ"/>
</dbReference>
<dbReference type="EC" id="3.5.1.2" evidence="8"/>
<keyword evidence="5 8" id="KW-0378">Hydrolase</keyword>
<dbReference type="EC" id="6.3.5.3" evidence="8"/>
<evidence type="ECO:0000256" key="4">
    <source>
        <dbReference type="ARBA" id="ARBA00022755"/>
    </source>
</evidence>
<dbReference type="PANTHER" id="PTHR47552">
    <property type="entry name" value="PHOSPHORIBOSYLFORMYLGLYCINAMIDINE SYNTHASE SUBUNIT PURQ"/>
    <property type="match status" value="1"/>
</dbReference>
<sequence>MQVSLIVFPGTNREQDMAQAFRRLTGKTPQFVWHKDTDLGKPDLIVLPGGFSYGDYLRCGAMAAHSPVMKEVIALAKKGTRVMGICNGFQVLVETELLPGALLRNRSLKFICKQVHLKAATNQNSFMSRFKKDQIIQVPIAHGEGNFFADEATLKQLEDQDRIAFRYCNESGIVNDDANPNGSLGNIAGILSESKTILGMMPHPENATQDHQGNLTGLPLFESIVKAMN</sequence>
<comment type="pathway">
    <text evidence="8">Purine metabolism; IMP biosynthesis via de novo pathway; 5-amino-1-(5-phospho-D-ribosyl)imidazole from N(2)-formyl-N(1)-(5-phospho-D-ribosyl)glycinamide: step 1/2.</text>
</comment>
<dbReference type="PIRSF" id="PIRSF001586">
    <property type="entry name" value="FGAM_synth_I"/>
    <property type="match status" value="1"/>
</dbReference>
<name>A0A7T5R1Y1_9BACT</name>
<keyword evidence="7 8" id="KW-0315">Glutamine amidotransferase</keyword>
<dbReference type="SUPFAM" id="SSF52317">
    <property type="entry name" value="Class I glutamine amidotransferase-like"/>
    <property type="match status" value="1"/>
</dbReference>
<reference evidence="9 10" key="1">
    <citation type="submission" date="2020-07" db="EMBL/GenBank/DDBJ databases">
        <title>Huge and variable diversity of episymbiotic CPR bacteria and DPANN archaea in groundwater ecosystems.</title>
        <authorList>
            <person name="He C.Y."/>
            <person name="Keren R."/>
            <person name="Whittaker M."/>
            <person name="Farag I.F."/>
            <person name="Doudna J."/>
            <person name="Cate J.H.D."/>
            <person name="Banfield J.F."/>
        </authorList>
    </citation>
    <scope>NUCLEOTIDE SEQUENCE [LARGE SCALE GENOMIC DNA]</scope>
    <source>
        <strain evidence="9">NC_groundwater_70_Ag_B-0.1um_54_66</strain>
    </source>
</reference>
<dbReference type="CDD" id="cd01740">
    <property type="entry name" value="GATase1_FGAR_AT"/>
    <property type="match status" value="1"/>
</dbReference>
<protein>
    <recommendedName>
        <fullName evidence="8">Phosphoribosylformylglycinamidine synthase subunit PurQ</fullName>
        <shortName evidence="8">FGAM synthase</shortName>
        <ecNumber evidence="8">6.3.5.3</ecNumber>
    </recommendedName>
    <alternativeName>
        <fullName evidence="8">Formylglycinamide ribonucleotide amidotransferase subunit I</fullName>
        <shortName evidence="8">FGAR amidotransferase I</shortName>
        <shortName evidence="8">FGAR-AT I</shortName>
    </alternativeName>
    <alternativeName>
        <fullName evidence="8">Glutaminase PurQ</fullName>
        <ecNumber evidence="8">3.5.1.2</ecNumber>
    </alternativeName>
    <alternativeName>
        <fullName evidence="8">Phosphoribosylformylglycinamidine synthase subunit I</fullName>
    </alternativeName>
</protein>
<comment type="subcellular location">
    <subcellularLocation>
        <location evidence="8">Cytoplasm</location>
    </subcellularLocation>
</comment>
<comment type="catalytic activity">
    <reaction evidence="8">
        <text>L-glutamine + H2O = L-glutamate + NH4(+)</text>
        <dbReference type="Rhea" id="RHEA:15889"/>
        <dbReference type="ChEBI" id="CHEBI:15377"/>
        <dbReference type="ChEBI" id="CHEBI:28938"/>
        <dbReference type="ChEBI" id="CHEBI:29985"/>
        <dbReference type="ChEBI" id="CHEBI:58359"/>
        <dbReference type="EC" id="3.5.1.2"/>
    </reaction>
</comment>
<evidence type="ECO:0000313" key="9">
    <source>
        <dbReference type="EMBL" id="QQG36038.1"/>
    </source>
</evidence>
<accession>A0A7T5R1Y1</accession>
<dbReference type="GO" id="GO:0004359">
    <property type="term" value="F:glutaminase activity"/>
    <property type="evidence" value="ECO:0007669"/>
    <property type="project" value="UniProtKB-EC"/>
</dbReference>
<keyword evidence="3 8" id="KW-0547">Nucleotide-binding</keyword>
<dbReference type="Pfam" id="PF13507">
    <property type="entry name" value="GATase_5"/>
    <property type="match status" value="1"/>
</dbReference>
<evidence type="ECO:0000256" key="7">
    <source>
        <dbReference type="ARBA" id="ARBA00022962"/>
    </source>
</evidence>
<dbReference type="InterPro" id="IPR029062">
    <property type="entry name" value="Class_I_gatase-like"/>
</dbReference>
<keyword evidence="2 8" id="KW-0436">Ligase</keyword>
<organism evidence="9 10">
    <name type="scientific">Micavibrio aeruginosavorus</name>
    <dbReference type="NCBI Taxonomy" id="349221"/>
    <lineage>
        <taxon>Bacteria</taxon>
        <taxon>Pseudomonadati</taxon>
        <taxon>Bdellovibrionota</taxon>
        <taxon>Bdellovibrionia</taxon>
        <taxon>Bdellovibrionales</taxon>
        <taxon>Pseudobdellovibrionaceae</taxon>
        <taxon>Micavibrio</taxon>
    </lineage>
</organism>
<dbReference type="GO" id="GO:0005524">
    <property type="term" value="F:ATP binding"/>
    <property type="evidence" value="ECO:0007669"/>
    <property type="project" value="UniProtKB-KW"/>
</dbReference>
<comment type="catalytic activity">
    <reaction evidence="8">
        <text>N(2)-formyl-N(1)-(5-phospho-beta-D-ribosyl)glycinamide + L-glutamine + ATP + H2O = 2-formamido-N(1)-(5-O-phospho-beta-D-ribosyl)acetamidine + L-glutamate + ADP + phosphate + H(+)</text>
        <dbReference type="Rhea" id="RHEA:17129"/>
        <dbReference type="ChEBI" id="CHEBI:15377"/>
        <dbReference type="ChEBI" id="CHEBI:15378"/>
        <dbReference type="ChEBI" id="CHEBI:29985"/>
        <dbReference type="ChEBI" id="CHEBI:30616"/>
        <dbReference type="ChEBI" id="CHEBI:43474"/>
        <dbReference type="ChEBI" id="CHEBI:58359"/>
        <dbReference type="ChEBI" id="CHEBI:147286"/>
        <dbReference type="ChEBI" id="CHEBI:147287"/>
        <dbReference type="ChEBI" id="CHEBI:456216"/>
        <dbReference type="EC" id="6.3.5.3"/>
    </reaction>
</comment>
<evidence type="ECO:0000313" key="10">
    <source>
        <dbReference type="Proteomes" id="UP000595362"/>
    </source>
</evidence>
<keyword evidence="4 8" id="KW-0658">Purine biosynthesis</keyword>